<evidence type="ECO:0000256" key="7">
    <source>
        <dbReference type="ARBA" id="ARBA00022692"/>
    </source>
</evidence>
<keyword evidence="5 16" id="KW-0121">Carboxypeptidase</keyword>
<dbReference type="InterPro" id="IPR036138">
    <property type="entry name" value="PBP_dimer_sf"/>
</dbReference>
<dbReference type="Gene3D" id="3.30.450.330">
    <property type="match status" value="1"/>
</dbReference>
<dbReference type="HAMAP" id="MF_02080">
    <property type="entry name" value="FtsI_transpept"/>
    <property type="match status" value="1"/>
</dbReference>
<dbReference type="InterPro" id="IPR012338">
    <property type="entry name" value="Beta-lactam/transpept-like"/>
</dbReference>
<keyword evidence="10 16" id="KW-0573">Peptidoglycan synthesis</keyword>
<evidence type="ECO:0000256" key="4">
    <source>
        <dbReference type="ARBA" id="ARBA00022618"/>
    </source>
</evidence>
<comment type="caution">
    <text evidence="19">The sequence shown here is derived from an EMBL/GenBank/DDBJ whole genome shotgun (WGS) entry which is preliminary data.</text>
</comment>
<evidence type="ECO:0000256" key="16">
    <source>
        <dbReference type="HAMAP-Rule" id="MF_02080"/>
    </source>
</evidence>
<keyword evidence="20" id="KW-1185">Reference proteome</keyword>
<evidence type="ECO:0000256" key="14">
    <source>
        <dbReference type="ARBA" id="ARBA00023306"/>
    </source>
</evidence>
<keyword evidence="15 16" id="KW-0961">Cell wall biogenesis/degradation</keyword>
<proteinExistence type="inferred from homology"/>
<evidence type="ECO:0000256" key="2">
    <source>
        <dbReference type="ARBA" id="ARBA00022475"/>
    </source>
</evidence>
<evidence type="ECO:0000259" key="18">
    <source>
        <dbReference type="Pfam" id="PF03717"/>
    </source>
</evidence>
<evidence type="ECO:0000256" key="15">
    <source>
        <dbReference type="ARBA" id="ARBA00023316"/>
    </source>
</evidence>
<dbReference type="InterPro" id="IPR037532">
    <property type="entry name" value="FtsI_transpept"/>
</dbReference>
<keyword evidence="7 16" id="KW-0812">Transmembrane</keyword>
<evidence type="ECO:0000256" key="5">
    <source>
        <dbReference type="ARBA" id="ARBA00022645"/>
    </source>
</evidence>
<evidence type="ECO:0000256" key="13">
    <source>
        <dbReference type="ARBA" id="ARBA00023210"/>
    </source>
</evidence>
<evidence type="ECO:0000313" key="20">
    <source>
        <dbReference type="Proteomes" id="UP001595556"/>
    </source>
</evidence>
<dbReference type="InterPro" id="IPR001460">
    <property type="entry name" value="PCN-bd_Tpept"/>
</dbReference>
<name>A0ABV7HA65_9BURK</name>
<evidence type="ECO:0000313" key="19">
    <source>
        <dbReference type="EMBL" id="MFC3149000.1"/>
    </source>
</evidence>
<keyword evidence="9 16" id="KW-0133">Cell shape</keyword>
<dbReference type="Gene3D" id="3.90.1310.10">
    <property type="entry name" value="Penicillin-binding protein 2a (Domain 2)"/>
    <property type="match status" value="1"/>
</dbReference>
<keyword evidence="13 16" id="KW-0717">Septation</keyword>
<sequence length="574" mass="61994">MSAHRKTQLSEVRSRVAMAVLTLAFIALVGRALWLQGPFSDFLQEKGEQRYARTLEIPAVRGKIMDRNGVVVASSIPARTVWAIPEDVEMSAEQSRKLAALLEMNEHELGRRLADEDRKFVYLRRQLDPAVADKIAALKIPGIHFREEYRRFYPEGEALAHVLGFTDIEDNGQEGIELAMNKTLAGQTGSRRVIKDRLGRVIEDVEHVRPALPGRDVTLSIDSKLQFLAFSELKNAVAEHQAKAGAIVVLDAHTGEVLAMANYPTFNPNQRRGLTGQQLRNRAITDTFEPGSTMKPFTIALGLESGKVSPLSTIQTGAGKMEFAGHTISDTSGHGTLTVEEVLQKSSNIGTTKIAMQIPASKMWGQFAQVGFGQAPRIGFPGAAAGRLRPAESWRPIEQATMSYGYGLSVSLIQLARSYTVFANDGELMPLSFTKLPQAQPGARVLTEQNAKAMRKMLEMAAGPGGTAPKSQVIGYRVAGKTGTARKQGPGGYMPGKYIGSFVGFAPASNPRVIVAVMIDEPSAGKFYGGEVAAPVFAGVVSAGLRALNVTPDAPYKTLIVQDRGVQEPVGESL</sequence>
<evidence type="ECO:0000256" key="1">
    <source>
        <dbReference type="ARBA" id="ARBA00004370"/>
    </source>
</evidence>
<dbReference type="Proteomes" id="UP001595556">
    <property type="component" value="Unassembled WGS sequence"/>
</dbReference>
<evidence type="ECO:0000256" key="9">
    <source>
        <dbReference type="ARBA" id="ARBA00022960"/>
    </source>
</evidence>
<keyword evidence="8 16" id="KW-0378">Hydrolase</keyword>
<comment type="subcellular location">
    <subcellularLocation>
        <location evidence="1">Membrane</location>
    </subcellularLocation>
</comment>
<evidence type="ECO:0000256" key="3">
    <source>
        <dbReference type="ARBA" id="ARBA00022519"/>
    </source>
</evidence>
<dbReference type="InterPro" id="IPR005311">
    <property type="entry name" value="PBP_dimer"/>
</dbReference>
<evidence type="ECO:0000256" key="12">
    <source>
        <dbReference type="ARBA" id="ARBA00023136"/>
    </source>
</evidence>
<comment type="catalytic activity">
    <reaction evidence="16">
        <text>Preferential cleavage: (Ac)2-L-Lys-D-Ala-|-D-Ala. Also transpeptidation of peptidyl-alanyl moieties that are N-acyl substituents of D-alanine.</text>
        <dbReference type="EC" id="3.4.16.4"/>
    </reaction>
</comment>
<dbReference type="SUPFAM" id="SSF56601">
    <property type="entry name" value="beta-lactamase/transpeptidase-like"/>
    <property type="match status" value="1"/>
</dbReference>
<dbReference type="PANTHER" id="PTHR30627">
    <property type="entry name" value="PEPTIDOGLYCAN D,D-TRANSPEPTIDASE"/>
    <property type="match status" value="1"/>
</dbReference>
<evidence type="ECO:0000259" key="17">
    <source>
        <dbReference type="Pfam" id="PF00905"/>
    </source>
</evidence>
<dbReference type="Pfam" id="PF03717">
    <property type="entry name" value="PBP_dimer"/>
    <property type="match status" value="1"/>
</dbReference>
<feature type="active site" description="Acyl-ester intermediate" evidence="16">
    <location>
        <position position="292"/>
    </location>
</feature>
<dbReference type="Pfam" id="PF00905">
    <property type="entry name" value="Transpeptidase"/>
    <property type="match status" value="1"/>
</dbReference>
<evidence type="ECO:0000256" key="11">
    <source>
        <dbReference type="ARBA" id="ARBA00022989"/>
    </source>
</evidence>
<evidence type="ECO:0000256" key="8">
    <source>
        <dbReference type="ARBA" id="ARBA00022801"/>
    </source>
</evidence>
<evidence type="ECO:0000256" key="6">
    <source>
        <dbReference type="ARBA" id="ARBA00022670"/>
    </source>
</evidence>
<dbReference type="InterPro" id="IPR050515">
    <property type="entry name" value="Beta-lactam/transpept"/>
</dbReference>
<dbReference type="SUPFAM" id="SSF56519">
    <property type="entry name" value="Penicillin binding protein dimerisation domain"/>
    <property type="match status" value="1"/>
</dbReference>
<gene>
    <name evidence="16" type="primary">ftsI</name>
    <name evidence="19" type="ORF">ACFOEN_15345</name>
</gene>
<comment type="pathway">
    <text evidence="16">Cell wall biogenesis; peptidoglycan biosynthesis.</text>
</comment>
<feature type="domain" description="Penicillin-binding protein dimerisation" evidence="18">
    <location>
        <begin position="57"/>
        <end position="204"/>
    </location>
</feature>
<keyword evidence="4 16" id="KW-0132">Cell division</keyword>
<protein>
    <recommendedName>
        <fullName evidence="16">Peptidoglycan D,D-transpeptidase FtsI</fullName>
        <ecNumber evidence="16">3.4.16.4</ecNumber>
    </recommendedName>
    <alternativeName>
        <fullName evidence="16">Penicillin-binding protein 3</fullName>
        <shortName evidence="16">PBP-3</shortName>
    </alternativeName>
</protein>
<dbReference type="Gene3D" id="3.40.710.10">
    <property type="entry name" value="DD-peptidase/beta-lactamase superfamily"/>
    <property type="match status" value="1"/>
</dbReference>
<keyword evidence="3 16" id="KW-0997">Cell inner membrane</keyword>
<feature type="domain" description="Penicillin-binding protein transpeptidase" evidence="17">
    <location>
        <begin position="245"/>
        <end position="539"/>
    </location>
</feature>
<keyword evidence="14 16" id="KW-0131">Cell cycle</keyword>
<keyword evidence="6 16" id="KW-0645">Protease</keyword>
<dbReference type="PANTHER" id="PTHR30627:SF1">
    <property type="entry name" value="PEPTIDOGLYCAN D,D-TRANSPEPTIDASE FTSI"/>
    <property type="match status" value="1"/>
</dbReference>
<comment type="similarity">
    <text evidence="16">Belongs to the transpeptidase family. FtsI subfamily.</text>
</comment>
<keyword evidence="12 16" id="KW-0472">Membrane</keyword>
<organism evidence="19 20">
    <name type="scientific">Piscinibacterium candidicorallinum</name>
    <dbReference type="NCBI Taxonomy" id="1793872"/>
    <lineage>
        <taxon>Bacteria</taxon>
        <taxon>Pseudomonadati</taxon>
        <taxon>Pseudomonadota</taxon>
        <taxon>Betaproteobacteria</taxon>
        <taxon>Burkholderiales</taxon>
        <taxon>Piscinibacterium</taxon>
    </lineage>
</organism>
<dbReference type="RefSeq" id="WP_377305422.1">
    <property type="nucleotide sequence ID" value="NZ_CP180191.1"/>
</dbReference>
<comment type="function">
    <text evidence="16">Catalyzes cross-linking of the peptidoglycan cell wall at the division septum.</text>
</comment>
<evidence type="ECO:0000256" key="10">
    <source>
        <dbReference type="ARBA" id="ARBA00022984"/>
    </source>
</evidence>
<reference evidence="20" key="1">
    <citation type="journal article" date="2019" name="Int. J. Syst. Evol. Microbiol.">
        <title>The Global Catalogue of Microorganisms (GCM) 10K type strain sequencing project: providing services to taxonomists for standard genome sequencing and annotation.</title>
        <authorList>
            <consortium name="The Broad Institute Genomics Platform"/>
            <consortium name="The Broad Institute Genome Sequencing Center for Infectious Disease"/>
            <person name="Wu L."/>
            <person name="Ma J."/>
        </authorList>
    </citation>
    <scope>NUCLEOTIDE SEQUENCE [LARGE SCALE GENOMIC DNA]</scope>
    <source>
        <strain evidence="20">KCTC 52168</strain>
    </source>
</reference>
<dbReference type="EC" id="3.4.16.4" evidence="16"/>
<keyword evidence="11 16" id="KW-1133">Transmembrane helix</keyword>
<keyword evidence="2 16" id="KW-1003">Cell membrane</keyword>
<accession>A0ABV7HA65</accession>
<dbReference type="EMBL" id="JBHRTI010000010">
    <property type="protein sequence ID" value="MFC3149000.1"/>
    <property type="molecule type" value="Genomic_DNA"/>
</dbReference>